<keyword evidence="8" id="KW-0812">Transmembrane</keyword>
<dbReference type="Proteomes" id="UP000007174">
    <property type="component" value="Unassembled WGS sequence"/>
</dbReference>
<dbReference type="VEuPathDB" id="FungiDB:CH63R_11559"/>
<evidence type="ECO:0000256" key="3">
    <source>
        <dbReference type="ARBA" id="ARBA00022617"/>
    </source>
</evidence>
<feature type="transmembrane region" description="Helical" evidence="8">
    <location>
        <begin position="25"/>
        <end position="49"/>
    </location>
</feature>
<sequence length="236" mass="25905">MEASIDPQLVPQMTGSNSTASDGGLYGVSSVYVVFSTVLAVTLAALSFLSKGSSKSTPLPWVNRPSTFDVLRMGAKYRFLMGAGDMVKKGFEDFSDSPGFRMVADAGEIVMLDPKFAAELKNDHRVDFVKLFLRDFHEGIPGFDFTQQGARDAKILREVTKSQLTHHLSKITDSLSSECVASMQTIFTDNEAYHDLELRPALLDLISRISSKAFLGGDPLCQDEEWLKITTTYAGT</sequence>
<dbReference type="PANTHER" id="PTHR46206">
    <property type="entry name" value="CYTOCHROME P450"/>
    <property type="match status" value="1"/>
</dbReference>
<evidence type="ECO:0000256" key="5">
    <source>
        <dbReference type="ARBA" id="ARBA00023002"/>
    </source>
</evidence>
<dbReference type="HOGENOM" id="CLU_1177817_0_0_1"/>
<evidence type="ECO:0000256" key="8">
    <source>
        <dbReference type="SAM" id="Phobius"/>
    </source>
</evidence>
<keyword evidence="8" id="KW-0472">Membrane</keyword>
<evidence type="ECO:0000256" key="2">
    <source>
        <dbReference type="ARBA" id="ARBA00010617"/>
    </source>
</evidence>
<dbReference type="GO" id="GO:0046872">
    <property type="term" value="F:metal ion binding"/>
    <property type="evidence" value="ECO:0007669"/>
    <property type="project" value="UniProtKB-KW"/>
</dbReference>
<keyword evidence="8" id="KW-1133">Transmembrane helix</keyword>
<evidence type="ECO:0000256" key="6">
    <source>
        <dbReference type="ARBA" id="ARBA00023004"/>
    </source>
</evidence>
<organism evidence="9 10">
    <name type="scientific">Colletotrichum higginsianum (strain IMI 349063)</name>
    <name type="common">Crucifer anthracnose fungus</name>
    <dbReference type="NCBI Taxonomy" id="759273"/>
    <lineage>
        <taxon>Eukaryota</taxon>
        <taxon>Fungi</taxon>
        <taxon>Dikarya</taxon>
        <taxon>Ascomycota</taxon>
        <taxon>Pezizomycotina</taxon>
        <taxon>Sordariomycetes</taxon>
        <taxon>Hypocreomycetidae</taxon>
        <taxon>Glomerellales</taxon>
        <taxon>Glomerellaceae</taxon>
        <taxon>Colletotrichum</taxon>
        <taxon>Colletotrichum destructivum species complex</taxon>
    </lineage>
</organism>
<evidence type="ECO:0000313" key="9">
    <source>
        <dbReference type="EMBL" id="CCF38749.1"/>
    </source>
</evidence>
<dbReference type="PANTHER" id="PTHR46206:SF2">
    <property type="entry name" value="CYTOCHROME P450 MONOOXYGENASE AUSG-RELATED"/>
    <property type="match status" value="1"/>
</dbReference>
<protein>
    <recommendedName>
        <fullName evidence="11">Cytochrome P450</fullName>
    </recommendedName>
</protein>
<keyword evidence="6" id="KW-0408">Iron</keyword>
<keyword evidence="4" id="KW-0479">Metal-binding</keyword>
<evidence type="ECO:0000256" key="1">
    <source>
        <dbReference type="ARBA" id="ARBA00001971"/>
    </source>
</evidence>
<dbReference type="EMBL" id="CACQ02003133">
    <property type="protein sequence ID" value="CCF38749.1"/>
    <property type="molecule type" value="Genomic_DNA"/>
</dbReference>
<evidence type="ECO:0000256" key="4">
    <source>
        <dbReference type="ARBA" id="ARBA00022723"/>
    </source>
</evidence>
<feature type="non-terminal residue" evidence="9">
    <location>
        <position position="236"/>
    </location>
</feature>
<name>H1VEU6_COLHI</name>
<keyword evidence="3" id="KW-0349">Heme</keyword>
<dbReference type="eggNOG" id="KOG0156">
    <property type="taxonomic scope" value="Eukaryota"/>
</dbReference>
<evidence type="ECO:0000313" key="10">
    <source>
        <dbReference type="Proteomes" id="UP000007174"/>
    </source>
</evidence>
<keyword evidence="5" id="KW-0560">Oxidoreductase</keyword>
<evidence type="ECO:0008006" key="11">
    <source>
        <dbReference type="Google" id="ProtNLM"/>
    </source>
</evidence>
<dbReference type="GO" id="GO:0004497">
    <property type="term" value="F:monooxygenase activity"/>
    <property type="evidence" value="ECO:0007669"/>
    <property type="project" value="UniProtKB-KW"/>
</dbReference>
<comment type="similarity">
    <text evidence="2">Belongs to the cytochrome P450 family.</text>
</comment>
<evidence type="ECO:0000256" key="7">
    <source>
        <dbReference type="ARBA" id="ARBA00023033"/>
    </source>
</evidence>
<comment type="cofactor">
    <cofactor evidence="1">
        <name>heme</name>
        <dbReference type="ChEBI" id="CHEBI:30413"/>
    </cofactor>
</comment>
<dbReference type="AlphaFoldDB" id="H1VEU6"/>
<accession>H1VEU6</accession>
<proteinExistence type="inferred from homology"/>
<dbReference type="STRING" id="759273.H1VEU6"/>
<reference evidence="10" key="1">
    <citation type="journal article" date="2012" name="Nat. Genet.">
        <title>Lifestyle transitions in plant pathogenic Colletotrichum fungi deciphered by genome and transcriptome analyses.</title>
        <authorList>
            <person name="O'Connell R.J."/>
            <person name="Thon M.R."/>
            <person name="Hacquard S."/>
            <person name="Amyotte S.G."/>
            <person name="Kleemann J."/>
            <person name="Torres M.F."/>
            <person name="Damm U."/>
            <person name="Buiate E.A."/>
            <person name="Epstein L."/>
            <person name="Alkan N."/>
            <person name="Altmueller J."/>
            <person name="Alvarado-Balderrama L."/>
            <person name="Bauser C.A."/>
            <person name="Becker C."/>
            <person name="Birren B.W."/>
            <person name="Chen Z."/>
            <person name="Choi J."/>
            <person name="Crouch J.A."/>
            <person name="Duvick J.P."/>
            <person name="Farman M.A."/>
            <person name="Gan P."/>
            <person name="Heiman D."/>
            <person name="Henrissat B."/>
            <person name="Howard R.J."/>
            <person name="Kabbage M."/>
            <person name="Koch C."/>
            <person name="Kracher B."/>
            <person name="Kubo Y."/>
            <person name="Law A.D."/>
            <person name="Lebrun M.-H."/>
            <person name="Lee Y.-H."/>
            <person name="Miyara I."/>
            <person name="Moore N."/>
            <person name="Neumann U."/>
            <person name="Nordstroem K."/>
            <person name="Panaccione D.G."/>
            <person name="Panstruga R."/>
            <person name="Place M."/>
            <person name="Proctor R.H."/>
            <person name="Prusky D."/>
            <person name="Rech G."/>
            <person name="Reinhardt R."/>
            <person name="Rollins J.A."/>
            <person name="Rounsley S."/>
            <person name="Schardl C.L."/>
            <person name="Schwartz D.C."/>
            <person name="Shenoy N."/>
            <person name="Shirasu K."/>
            <person name="Sikhakolli U.R."/>
            <person name="Stueber K."/>
            <person name="Sukno S.A."/>
            <person name="Sweigard J.A."/>
            <person name="Takano Y."/>
            <person name="Takahara H."/>
            <person name="Trail F."/>
            <person name="van der Does H.C."/>
            <person name="Voll L.M."/>
            <person name="Will I."/>
            <person name="Young S."/>
            <person name="Zeng Q."/>
            <person name="Zhang J."/>
            <person name="Zhou S."/>
            <person name="Dickman M.B."/>
            <person name="Schulze-Lefert P."/>
            <person name="Ver Loren van Themaat E."/>
            <person name="Ma L.-J."/>
            <person name="Vaillancourt L.J."/>
        </authorList>
    </citation>
    <scope>NUCLEOTIDE SEQUENCE [LARGE SCALE GENOMIC DNA]</scope>
    <source>
        <strain evidence="10">IMI 349063</strain>
    </source>
</reference>
<keyword evidence="7" id="KW-0503">Monooxygenase</keyword>
<gene>
    <name evidence="9" type="ORF">CH063_09765</name>
</gene>